<evidence type="ECO:0000313" key="4">
    <source>
        <dbReference type="Proteomes" id="UP000025748"/>
    </source>
</evidence>
<dbReference type="Pfam" id="PF03797">
    <property type="entry name" value="Autotransporter"/>
    <property type="match status" value="1"/>
</dbReference>
<name>A0ABR4QW61_9BORD</name>
<evidence type="ECO:0000259" key="2">
    <source>
        <dbReference type="PROSITE" id="PS51208"/>
    </source>
</evidence>
<dbReference type="NCBIfam" id="TIGR01414">
    <property type="entry name" value="autotrans_barl"/>
    <property type="match status" value="1"/>
</dbReference>
<evidence type="ECO:0000256" key="1">
    <source>
        <dbReference type="SAM" id="SignalP"/>
    </source>
</evidence>
<proteinExistence type="predicted"/>
<organism evidence="3 4">
    <name type="scientific">Bordetella hinzii OH87 BAL007II</name>
    <dbReference type="NCBI Taxonomy" id="1331262"/>
    <lineage>
        <taxon>Bacteria</taxon>
        <taxon>Pseudomonadati</taxon>
        <taxon>Pseudomonadota</taxon>
        <taxon>Betaproteobacteria</taxon>
        <taxon>Burkholderiales</taxon>
        <taxon>Alcaligenaceae</taxon>
        <taxon>Bordetella</taxon>
    </lineage>
</organism>
<reference evidence="3 4" key="1">
    <citation type="submission" date="2014-03" db="EMBL/GenBank/DDBJ databases">
        <title>Genome sequence of Bordetella hinzii.</title>
        <authorList>
            <person name="Register K."/>
            <person name="Harvill E."/>
            <person name="Goodfield L.L."/>
            <person name="Ivanov Y.V."/>
            <person name="Meyer J.A."/>
            <person name="Muse S.J."/>
            <person name="Jacobs N."/>
            <person name="Bendor L."/>
            <person name="Smallridge W.E."/>
            <person name="Brinkac L.M."/>
            <person name="Sanka R."/>
            <person name="Kim M."/>
            <person name="Losada L."/>
        </authorList>
    </citation>
    <scope>NUCLEOTIDE SEQUENCE [LARGE SCALE GENOMIC DNA]</scope>
    <source>
        <strain evidence="3 4">OH87 BAL007II</strain>
    </source>
</reference>
<sequence>MIHKKSPRSPTAMKPFAAGLALLIAANSSASASSGRPTAPAPGGLPPAPAMLAGAGLAGAPDAVRDAQRNARAALRGNWQDLMQGHAPMLQEAAALPRAARAGRLAHALYTLSGAIYANTAAQASLDHAATLDPLRRALSSGRPMLFTDAGRRQTHWHPKSFEGLHESRLESLLGGVLPVSEYWTLGAAVYGMRSKAIESYERATLDTVRGRGHGVLLGARLGKTETGYLDLVAGYGRDRQEVTRNLSLGRGVHRIGAAPELRLRQARLTAGRQWQPASRLALTPELGVALGQGERSAFREAGAGGWGLRAKGSSDTTATLLAGLTAQYRFALAGLPMHAVGRLAWQHDLDRRDYRARGGFTGRPLAQARSAQWDLPRGRLQTGVSLQAQVSEALSLGLAYDAMLASGARSQRVGLDLGYAF</sequence>
<dbReference type="Proteomes" id="UP000025748">
    <property type="component" value="Unassembled WGS sequence"/>
</dbReference>
<dbReference type="SUPFAM" id="SSF103515">
    <property type="entry name" value="Autotransporter"/>
    <property type="match status" value="1"/>
</dbReference>
<evidence type="ECO:0000313" key="3">
    <source>
        <dbReference type="EMBL" id="KCB22026.1"/>
    </source>
</evidence>
<feature type="chain" id="PRO_5047012087" evidence="1">
    <location>
        <begin position="33"/>
        <end position="422"/>
    </location>
</feature>
<comment type="caution">
    <text evidence="3">The sequence shown here is derived from an EMBL/GenBank/DDBJ whole genome shotgun (WGS) entry which is preliminary data.</text>
</comment>
<accession>A0ABR4QW61</accession>
<dbReference type="InterPro" id="IPR006315">
    <property type="entry name" value="OM_autotransptr_brl_dom"/>
</dbReference>
<protein>
    <submittedName>
        <fullName evidence="3">Autotransporter beta-domain protein</fullName>
    </submittedName>
</protein>
<dbReference type="PROSITE" id="PS51208">
    <property type="entry name" value="AUTOTRANSPORTER"/>
    <property type="match status" value="1"/>
</dbReference>
<dbReference type="EMBL" id="JHEM01000026">
    <property type="protein sequence ID" value="KCB22026.1"/>
    <property type="molecule type" value="Genomic_DNA"/>
</dbReference>
<dbReference type="InterPro" id="IPR005546">
    <property type="entry name" value="Autotransporte_beta"/>
</dbReference>
<dbReference type="SMART" id="SM00869">
    <property type="entry name" value="Autotransporter"/>
    <property type="match status" value="1"/>
</dbReference>
<keyword evidence="4" id="KW-1185">Reference proteome</keyword>
<dbReference type="Gene3D" id="2.40.128.130">
    <property type="entry name" value="Autotransporter beta-domain"/>
    <property type="match status" value="1"/>
</dbReference>
<dbReference type="InterPro" id="IPR036709">
    <property type="entry name" value="Autotransporte_beta_dom_sf"/>
</dbReference>
<feature type="domain" description="Autotransporter" evidence="2">
    <location>
        <begin position="139"/>
        <end position="422"/>
    </location>
</feature>
<gene>
    <name evidence="3" type="ORF">L544_2264</name>
</gene>
<keyword evidence="1" id="KW-0732">Signal</keyword>
<feature type="signal peptide" evidence="1">
    <location>
        <begin position="1"/>
        <end position="32"/>
    </location>
</feature>